<dbReference type="STRING" id="1936003.STSP2_03164"/>
<dbReference type="RefSeq" id="WP_146663597.1">
    <property type="nucleotide sequence ID" value="NZ_CP019791.1"/>
</dbReference>
<reference evidence="2" key="1">
    <citation type="submission" date="2017-02" db="EMBL/GenBank/DDBJ databases">
        <title>Comparative genomics and description of representatives of a novel lineage of planctomycetes thriving in anoxic sediments.</title>
        <authorList>
            <person name="Spring S."/>
            <person name="Bunk B."/>
            <person name="Sproer C."/>
        </authorList>
    </citation>
    <scope>NUCLEOTIDE SEQUENCE [LARGE SCALE GENOMIC DNA]</scope>
    <source>
        <strain evidence="2">ST-NAGAB-D1</strain>
    </source>
</reference>
<dbReference type="AlphaFoldDB" id="A0A1U9NQF1"/>
<dbReference type="Proteomes" id="UP000189674">
    <property type="component" value="Chromosome"/>
</dbReference>
<organism evidence="1 2">
    <name type="scientific">Anaerohalosphaera lusitana</name>
    <dbReference type="NCBI Taxonomy" id="1936003"/>
    <lineage>
        <taxon>Bacteria</taxon>
        <taxon>Pseudomonadati</taxon>
        <taxon>Planctomycetota</taxon>
        <taxon>Phycisphaerae</taxon>
        <taxon>Sedimentisphaerales</taxon>
        <taxon>Anaerohalosphaeraceae</taxon>
        <taxon>Anaerohalosphaera</taxon>
    </lineage>
</organism>
<protein>
    <submittedName>
        <fullName evidence="1">Uncharacterized protein</fullName>
    </submittedName>
</protein>
<evidence type="ECO:0000313" key="2">
    <source>
        <dbReference type="Proteomes" id="UP000189674"/>
    </source>
</evidence>
<accession>A0A1U9NQF1</accession>
<name>A0A1U9NQF1_9BACT</name>
<proteinExistence type="predicted"/>
<gene>
    <name evidence="1" type="ORF">STSP2_03164</name>
</gene>
<sequence>MIELLPITVFDTVGDTSDWTKGAGWSETAGGEFKAVGDDSTVGSGVAYITMPIIAGRTYALTFTVSSVSVGADVTLDIGLGGGTPVSVVPELNEGPSPKEYTCSVTAGAGNSYLSMELLSSSGPLESTEYVQLSALSLQVADMTGETPSEPDAVYVGAKGDASVPDGDGGTAPAPCGVYVWDSDTDHGGEQLGYYNGERVYISQDTHPDGAGGDPVKWYIYFKSSSSLYIIGTVVTEAGQPTGGWYTDALIADVYIPSTQLTGTLQVSRYNQLAKSTRQVGIKTDGVSGYAVCAQAGSWLNQHKDGKFAVGISTKGLSVSANYERYVSSETAESVGIQVFETNDGDANFYWFSDGNVSNAKFQFDRPYNSDYWHGFCDGAIAYPSNIALAGPLEDMAAGIYIGSTPALTKESRVRAASIHLLDLDACTITEAWRNDVAAILERYKTQPHTAAAKLVEYDSNIEGIYYAFNETASPAGTYMHAYDIQTQTALETGGYVTMVSEDGVRAVSLGADPFGRGRYNLSLPLPPVRGRYDA</sequence>
<dbReference type="KEGG" id="alus:STSP2_03164"/>
<dbReference type="EMBL" id="CP019791">
    <property type="protein sequence ID" value="AQT69964.1"/>
    <property type="molecule type" value="Genomic_DNA"/>
</dbReference>
<keyword evidence="2" id="KW-1185">Reference proteome</keyword>
<evidence type="ECO:0000313" key="1">
    <source>
        <dbReference type="EMBL" id="AQT69964.1"/>
    </source>
</evidence>